<sequence length="153" mass="16298">MEACSSGASSPGRSISATSSRVVAVSDLLYTAADAPGTGADRPPEDRGDLHVHDRVVEKIVRRSALEVRGSVAGHSGLAVVGTDYPSVRVDLRAGHAWISVDIAAGWPAPVEQIAERVRDRVRQRTEELSGVTVQRVDVTVHVVESSSPRRVQ</sequence>
<proteinExistence type="inferred from homology"/>
<evidence type="ECO:0000313" key="3">
    <source>
        <dbReference type="Proteomes" id="UP000316988"/>
    </source>
</evidence>
<dbReference type="Proteomes" id="UP000316988">
    <property type="component" value="Unassembled WGS sequence"/>
</dbReference>
<accession>A0A554SPV9</accession>
<evidence type="ECO:0000313" key="2">
    <source>
        <dbReference type="EMBL" id="TSD68374.1"/>
    </source>
</evidence>
<protein>
    <submittedName>
        <fullName evidence="2">Asp23/Gls24 family envelope stress response protein</fullName>
    </submittedName>
</protein>
<organism evidence="2 3">
    <name type="scientific">Aeromicrobium piscarium</name>
    <dbReference type="NCBI Taxonomy" id="2590901"/>
    <lineage>
        <taxon>Bacteria</taxon>
        <taxon>Bacillati</taxon>
        <taxon>Actinomycetota</taxon>
        <taxon>Actinomycetes</taxon>
        <taxon>Propionibacteriales</taxon>
        <taxon>Nocardioidaceae</taxon>
        <taxon>Aeromicrobium</taxon>
    </lineage>
</organism>
<dbReference type="Pfam" id="PF03780">
    <property type="entry name" value="Asp23"/>
    <property type="match status" value="1"/>
</dbReference>
<reference evidence="2 3" key="1">
    <citation type="submission" date="2019-07" db="EMBL/GenBank/DDBJ databases">
        <authorList>
            <person name="Zhao L.H."/>
        </authorList>
    </citation>
    <scope>NUCLEOTIDE SEQUENCE [LARGE SCALE GENOMIC DNA]</scope>
    <source>
        <strain evidence="2 3">Co35</strain>
    </source>
</reference>
<dbReference type="OrthoDB" id="3747855at2"/>
<comment type="caution">
    <text evidence="2">The sequence shown here is derived from an EMBL/GenBank/DDBJ whole genome shotgun (WGS) entry which is preliminary data.</text>
</comment>
<name>A0A554SPV9_9ACTN</name>
<keyword evidence="3" id="KW-1185">Reference proteome</keyword>
<gene>
    <name evidence="2" type="ORF">FNM00_01915</name>
</gene>
<dbReference type="EMBL" id="VLNT01000001">
    <property type="protein sequence ID" value="TSD68374.1"/>
    <property type="molecule type" value="Genomic_DNA"/>
</dbReference>
<comment type="similarity">
    <text evidence="1">Belongs to the asp23 family.</text>
</comment>
<dbReference type="AlphaFoldDB" id="A0A554SPV9"/>
<evidence type="ECO:0000256" key="1">
    <source>
        <dbReference type="ARBA" id="ARBA00005721"/>
    </source>
</evidence>
<dbReference type="InterPro" id="IPR005531">
    <property type="entry name" value="Asp23"/>
</dbReference>